<dbReference type="InterPro" id="IPR011074">
    <property type="entry name" value="CRAL/TRIO_N_dom"/>
</dbReference>
<dbReference type="STRING" id="50376.A0A517LNC2"/>
<dbReference type="GO" id="GO:0008526">
    <property type="term" value="F:phosphatidylinositol transfer activity"/>
    <property type="evidence" value="ECO:0007669"/>
    <property type="project" value="TreeGrafter"/>
</dbReference>
<dbReference type="OrthoDB" id="75724at2759"/>
<feature type="domain" description="CRAL-TRIO" evidence="2">
    <location>
        <begin position="165"/>
        <end position="320"/>
    </location>
</feature>
<gene>
    <name evidence="3" type="ORF">FKW77_001114</name>
</gene>
<dbReference type="PROSITE" id="PS50191">
    <property type="entry name" value="CRAL_TRIO"/>
    <property type="match status" value="1"/>
</dbReference>
<dbReference type="CDD" id="cd00170">
    <property type="entry name" value="SEC14"/>
    <property type="match status" value="1"/>
</dbReference>
<evidence type="ECO:0000259" key="2">
    <source>
        <dbReference type="PROSITE" id="PS50191"/>
    </source>
</evidence>
<protein>
    <recommendedName>
        <fullName evidence="2">CRAL-TRIO domain-containing protein</fullName>
    </recommendedName>
</protein>
<dbReference type="PANTHER" id="PTHR45824">
    <property type="entry name" value="GH16843P"/>
    <property type="match status" value="1"/>
</dbReference>
<feature type="compositionally biased region" description="Polar residues" evidence="1">
    <location>
        <begin position="12"/>
        <end position="21"/>
    </location>
</feature>
<dbReference type="Pfam" id="PF00650">
    <property type="entry name" value="CRAL_TRIO"/>
    <property type="match status" value="1"/>
</dbReference>
<dbReference type="AlphaFoldDB" id="A0A517LNC2"/>
<keyword evidence="4" id="KW-1185">Reference proteome</keyword>
<evidence type="ECO:0000313" key="3">
    <source>
        <dbReference type="EMBL" id="QDS77129.1"/>
    </source>
</evidence>
<dbReference type="InterPro" id="IPR001251">
    <property type="entry name" value="CRAL-TRIO_dom"/>
</dbReference>
<dbReference type="PANTHER" id="PTHR45824:SF29">
    <property type="entry name" value="GH16843P"/>
    <property type="match status" value="1"/>
</dbReference>
<evidence type="ECO:0000313" key="4">
    <source>
        <dbReference type="Proteomes" id="UP000316270"/>
    </source>
</evidence>
<dbReference type="EMBL" id="CP042201">
    <property type="protein sequence ID" value="QDS77129.1"/>
    <property type="molecule type" value="Genomic_DNA"/>
</dbReference>
<evidence type="ECO:0000256" key="1">
    <source>
        <dbReference type="SAM" id="MobiDB-lite"/>
    </source>
</evidence>
<dbReference type="GO" id="GO:0071944">
    <property type="term" value="C:cell periphery"/>
    <property type="evidence" value="ECO:0007669"/>
    <property type="project" value="UniProtKB-ARBA"/>
</dbReference>
<dbReference type="InterPro" id="IPR036273">
    <property type="entry name" value="CRAL/TRIO_N_dom_sf"/>
</dbReference>
<accession>A0A517LNC2</accession>
<name>A0A517LNC2_9PEZI</name>
<dbReference type="Pfam" id="PF03765">
    <property type="entry name" value="CRAL_TRIO_N"/>
    <property type="match status" value="1"/>
</dbReference>
<dbReference type="SUPFAM" id="SSF46938">
    <property type="entry name" value="CRAL/TRIO N-terminal domain"/>
    <property type="match status" value="1"/>
</dbReference>
<sequence length="381" mass="42792">MTTIAPADDIQTKATPQSHLLSKNPALDADEPHAPSTTTNSFKDVPEESANKEDPLVPAGPLKVPFPHPLPHCTPVAQPELTPEQTKKYEDLLNIVQAWTEIPVKSGRWAKKEPITADEKLWLTKECLLRYLRATKWSATEAPKRLLATLTWRREYGLYTFTPDYISPENETGKQVILGFDNDARPCLYLNPSKQNTTKSDRQLHHLVFMLERVIDLMVPGQESTALLINFKETGSGGQSGPSVGQGKETLNILQGHYPERLGRALISELPWYITTFFKFISPFIDPVTKSKMKFNEPLTEHVPAPQLQTHYGGAAEFEYHHDVYWPALNKLCEERRKAYRERWVAAGEKIGASEFYLRGGTDDSTTAVINATAGIEKLAV</sequence>
<dbReference type="FunFam" id="3.40.525.10:FF:000013">
    <property type="entry name" value="Phosphatidylinositol transfer protein PDR16"/>
    <property type="match status" value="1"/>
</dbReference>
<organism evidence="3 4">
    <name type="scientific">Venturia effusa</name>
    <dbReference type="NCBI Taxonomy" id="50376"/>
    <lineage>
        <taxon>Eukaryota</taxon>
        <taxon>Fungi</taxon>
        <taxon>Dikarya</taxon>
        <taxon>Ascomycota</taxon>
        <taxon>Pezizomycotina</taxon>
        <taxon>Dothideomycetes</taxon>
        <taxon>Pleosporomycetidae</taxon>
        <taxon>Venturiales</taxon>
        <taxon>Venturiaceae</taxon>
        <taxon>Venturia</taxon>
    </lineage>
</organism>
<feature type="region of interest" description="Disordered" evidence="1">
    <location>
        <begin position="1"/>
        <end position="62"/>
    </location>
</feature>
<dbReference type="Gene3D" id="3.40.525.10">
    <property type="entry name" value="CRAL-TRIO lipid binding domain"/>
    <property type="match status" value="1"/>
</dbReference>
<dbReference type="SMART" id="SM00516">
    <property type="entry name" value="SEC14"/>
    <property type="match status" value="1"/>
</dbReference>
<feature type="compositionally biased region" description="Basic and acidic residues" evidence="1">
    <location>
        <begin position="44"/>
        <end position="55"/>
    </location>
</feature>
<dbReference type="Proteomes" id="UP000316270">
    <property type="component" value="Chromosome 17"/>
</dbReference>
<dbReference type="SMART" id="SM01100">
    <property type="entry name" value="CRAL_TRIO_N"/>
    <property type="match status" value="1"/>
</dbReference>
<dbReference type="GO" id="GO:0008289">
    <property type="term" value="F:lipid binding"/>
    <property type="evidence" value="ECO:0007669"/>
    <property type="project" value="UniProtKB-ARBA"/>
</dbReference>
<dbReference type="SUPFAM" id="SSF52087">
    <property type="entry name" value="CRAL/TRIO domain"/>
    <property type="match status" value="1"/>
</dbReference>
<dbReference type="InterPro" id="IPR036865">
    <property type="entry name" value="CRAL-TRIO_dom_sf"/>
</dbReference>
<reference evidence="3 4" key="1">
    <citation type="submission" date="2019-07" db="EMBL/GenBank/DDBJ databases">
        <title>Finished genome of Venturia effusa.</title>
        <authorList>
            <person name="Young C.A."/>
            <person name="Cox M.P."/>
            <person name="Ganley A.R.D."/>
            <person name="David W.J."/>
        </authorList>
    </citation>
    <scope>NUCLEOTIDE SEQUENCE [LARGE SCALE GENOMIC DNA]</scope>
    <source>
        <strain evidence="4">albino</strain>
    </source>
</reference>
<proteinExistence type="predicted"/>
<dbReference type="InterPro" id="IPR052578">
    <property type="entry name" value="PI_Transfer_CRAL-TRIO"/>
</dbReference>